<organism evidence="1">
    <name type="scientific">marine sediment metagenome</name>
    <dbReference type="NCBI Taxonomy" id="412755"/>
    <lineage>
        <taxon>unclassified sequences</taxon>
        <taxon>metagenomes</taxon>
        <taxon>ecological metagenomes</taxon>
    </lineage>
</organism>
<gene>
    <name evidence="1" type="ORF">LCGC14_0659380</name>
</gene>
<sequence>HNNALLEQFLIPDYELLLNKLLEGEV</sequence>
<reference evidence="1" key="1">
    <citation type="journal article" date="2015" name="Nature">
        <title>Complex archaea that bridge the gap between prokaryotes and eukaryotes.</title>
        <authorList>
            <person name="Spang A."/>
            <person name="Saw J.H."/>
            <person name="Jorgensen S.L."/>
            <person name="Zaremba-Niedzwiedzka K."/>
            <person name="Martijn J."/>
            <person name="Lind A.E."/>
            <person name="van Eijk R."/>
            <person name="Schleper C."/>
            <person name="Guy L."/>
            <person name="Ettema T.J."/>
        </authorList>
    </citation>
    <scope>NUCLEOTIDE SEQUENCE</scope>
</reference>
<dbReference type="AlphaFoldDB" id="A0A0F9RDZ5"/>
<accession>A0A0F9RDZ5</accession>
<dbReference type="EMBL" id="LAZR01001257">
    <property type="protein sequence ID" value="KKN47772.1"/>
    <property type="molecule type" value="Genomic_DNA"/>
</dbReference>
<comment type="caution">
    <text evidence="1">The sequence shown here is derived from an EMBL/GenBank/DDBJ whole genome shotgun (WGS) entry which is preliminary data.</text>
</comment>
<feature type="non-terminal residue" evidence="1">
    <location>
        <position position="1"/>
    </location>
</feature>
<proteinExistence type="predicted"/>
<protein>
    <submittedName>
        <fullName evidence="1">Uncharacterized protein</fullName>
    </submittedName>
</protein>
<name>A0A0F9RDZ5_9ZZZZ</name>
<evidence type="ECO:0000313" key="1">
    <source>
        <dbReference type="EMBL" id="KKN47772.1"/>
    </source>
</evidence>